<feature type="signal peptide" evidence="17">
    <location>
        <begin position="1"/>
        <end position="27"/>
    </location>
</feature>
<evidence type="ECO:0000259" key="19">
    <source>
        <dbReference type="PROSITE" id="PS51473"/>
    </source>
</evidence>
<keyword evidence="6 17" id="KW-0732">Signal</keyword>
<dbReference type="Gene3D" id="3.30.200.20">
    <property type="entry name" value="Phosphorylase Kinase, domain 1"/>
    <property type="match status" value="1"/>
</dbReference>
<evidence type="ECO:0000259" key="18">
    <source>
        <dbReference type="PROSITE" id="PS50011"/>
    </source>
</evidence>
<dbReference type="CDD" id="cd23509">
    <property type="entry name" value="Gnk2-like"/>
    <property type="match status" value="2"/>
</dbReference>
<dbReference type="InterPro" id="IPR002902">
    <property type="entry name" value="GNK2"/>
</dbReference>
<dbReference type="PROSITE" id="PS00108">
    <property type="entry name" value="PROTEIN_KINASE_ST"/>
    <property type="match status" value="1"/>
</dbReference>
<keyword evidence="10 15" id="KW-0067">ATP-binding</keyword>
<dbReference type="PANTHER" id="PTHR27002">
    <property type="entry name" value="RECEPTOR-LIKE SERINE/THREONINE-PROTEIN KINASE SD1-8"/>
    <property type="match status" value="1"/>
</dbReference>
<feature type="transmembrane region" description="Helical" evidence="16">
    <location>
        <begin position="281"/>
        <end position="306"/>
    </location>
</feature>
<protein>
    <recommendedName>
        <fullName evidence="21">Cysteine-rich receptor-like protein kinase 39</fullName>
    </recommendedName>
</protein>
<dbReference type="GO" id="GO:0005524">
    <property type="term" value="F:ATP binding"/>
    <property type="evidence" value="ECO:0007669"/>
    <property type="project" value="UniProtKB-UniRule"/>
</dbReference>
<dbReference type="EMBL" id="LR031573">
    <property type="protein sequence ID" value="VDC89850.1"/>
    <property type="molecule type" value="Genomic_DNA"/>
</dbReference>
<evidence type="ECO:0000256" key="4">
    <source>
        <dbReference type="ARBA" id="ARBA00022679"/>
    </source>
</evidence>
<keyword evidence="9" id="KW-0418">Kinase</keyword>
<dbReference type="AlphaFoldDB" id="A0A3P6AVZ0"/>
<feature type="chain" id="PRO_5018302499" description="Cysteine-rich receptor-like protein kinase 39" evidence="17">
    <location>
        <begin position="28"/>
        <end position="652"/>
    </location>
</feature>
<dbReference type="FunFam" id="3.30.200.20:FF:000142">
    <property type="entry name" value="Cysteine-rich receptor-like protein kinase 10"/>
    <property type="match status" value="1"/>
</dbReference>
<evidence type="ECO:0008006" key="21">
    <source>
        <dbReference type="Google" id="ProtNLM"/>
    </source>
</evidence>
<feature type="binding site" evidence="15">
    <location>
        <position position="375"/>
    </location>
    <ligand>
        <name>ATP</name>
        <dbReference type="ChEBI" id="CHEBI:30616"/>
    </ligand>
</feature>
<dbReference type="GO" id="GO:0004674">
    <property type="term" value="F:protein serine/threonine kinase activity"/>
    <property type="evidence" value="ECO:0007669"/>
    <property type="project" value="UniProtKB-KW"/>
</dbReference>
<dbReference type="InterPro" id="IPR008271">
    <property type="entry name" value="Ser/Thr_kinase_AS"/>
</dbReference>
<feature type="domain" description="Gnk2-homologous" evidence="19">
    <location>
        <begin position="23"/>
        <end position="132"/>
    </location>
</feature>
<dbReference type="PROSITE" id="PS51473">
    <property type="entry name" value="GNK2"/>
    <property type="match status" value="2"/>
</dbReference>
<dbReference type="CDD" id="cd14066">
    <property type="entry name" value="STKc_IRAK"/>
    <property type="match status" value="1"/>
</dbReference>
<organism evidence="20">
    <name type="scientific">Brassica campestris</name>
    <name type="common">Field mustard</name>
    <dbReference type="NCBI Taxonomy" id="3711"/>
    <lineage>
        <taxon>Eukaryota</taxon>
        <taxon>Viridiplantae</taxon>
        <taxon>Streptophyta</taxon>
        <taxon>Embryophyta</taxon>
        <taxon>Tracheophyta</taxon>
        <taxon>Spermatophyta</taxon>
        <taxon>Magnoliopsida</taxon>
        <taxon>eudicotyledons</taxon>
        <taxon>Gunneridae</taxon>
        <taxon>Pentapetalae</taxon>
        <taxon>rosids</taxon>
        <taxon>malvids</taxon>
        <taxon>Brassicales</taxon>
        <taxon>Brassicaceae</taxon>
        <taxon>Brassiceae</taxon>
        <taxon>Brassica</taxon>
    </lineage>
</organism>
<evidence type="ECO:0000256" key="2">
    <source>
        <dbReference type="ARBA" id="ARBA00022527"/>
    </source>
</evidence>
<keyword evidence="11 16" id="KW-1133">Transmembrane helix</keyword>
<keyword evidence="7" id="KW-0677">Repeat</keyword>
<proteinExistence type="predicted"/>
<evidence type="ECO:0000256" key="10">
    <source>
        <dbReference type="ARBA" id="ARBA00022840"/>
    </source>
</evidence>
<dbReference type="PROSITE" id="PS00107">
    <property type="entry name" value="PROTEIN_KINASE_ATP"/>
    <property type="match status" value="1"/>
</dbReference>
<evidence type="ECO:0000256" key="6">
    <source>
        <dbReference type="ARBA" id="ARBA00022729"/>
    </source>
</evidence>
<evidence type="ECO:0000256" key="9">
    <source>
        <dbReference type="ARBA" id="ARBA00022777"/>
    </source>
</evidence>
<evidence type="ECO:0000256" key="15">
    <source>
        <dbReference type="PROSITE-ProRule" id="PRU10141"/>
    </source>
</evidence>
<keyword evidence="13" id="KW-0675">Receptor</keyword>
<evidence type="ECO:0000256" key="8">
    <source>
        <dbReference type="ARBA" id="ARBA00022741"/>
    </source>
</evidence>
<evidence type="ECO:0000256" key="16">
    <source>
        <dbReference type="SAM" id="Phobius"/>
    </source>
</evidence>
<keyword evidence="12 16" id="KW-0472">Membrane</keyword>
<dbReference type="InterPro" id="IPR017441">
    <property type="entry name" value="Protein_kinase_ATP_BS"/>
</dbReference>
<evidence type="ECO:0000256" key="13">
    <source>
        <dbReference type="ARBA" id="ARBA00023170"/>
    </source>
</evidence>
<feature type="domain" description="Protein kinase" evidence="18">
    <location>
        <begin position="347"/>
        <end position="618"/>
    </location>
</feature>
<gene>
    <name evidence="20" type="ORF">BRAA02T07526Z</name>
</gene>
<dbReference type="PROSITE" id="PS50011">
    <property type="entry name" value="PROTEIN_KINASE_DOM"/>
    <property type="match status" value="1"/>
</dbReference>
<comment type="subcellular location">
    <subcellularLocation>
        <location evidence="1">Membrane</location>
        <topology evidence="1">Single-pass membrane protein</topology>
    </subcellularLocation>
</comment>
<dbReference type="InterPro" id="IPR038408">
    <property type="entry name" value="GNK2_sf"/>
</dbReference>
<keyword evidence="2" id="KW-0723">Serine/threonine-protein kinase</keyword>
<sequence length="652" mass="73992">MRKCFALMIFLASFLLRVLQNLELVHAVGCAGSLFNVNSTYAQNRHNLFSTLASKVVVNGRLYNDSLGQNPNRVHALVFCTRGDEQACISCVQKVTQNIQTSCPNRMDSFQWNNDDVDDQVSCLVRSSNHTTFQNLELRPAVIHPSPDSIEPSKNTTLFSKQWEATVNRTIQVATEANTSSLLQYIGAVKAEFTEFPNVYMLMQCTPDITSRECMICLENCVAYFKTQFWGRQGGSVSRPSCLFRWDLYRFHGAFDNVTIFHAPPRVQPPENDKKGKGIRLGGIIAIIVPAFITLLVFIGLIKFYVRRRKFNKGIYGKVGRAEYSDSDCQYMLRFDLGMILMATDEFSSENKLGQGGFGTVYKGILLNGREIAVKRLTRGSEEGCMEFKNEVSLLTRLQHKNLVKLLGFCHERDEEILVYEFVPNSSLDHFIFDEEKRSLLTWEVRFKIIEGVARGLVYLHEDSQLKIIHRDLKASNILLDAEMNPKVADFGTARLFDTNETRAETKRIAGTRGYMAPEYLSYGQISVKSDVYSFGVMLLEMICGKRNNSFEGEGIAAFAWKRWDEGRPEIIIDPFLVEKPSNEIIKLIQIGLLCVHENATKRPTMRSLIIWLSRETISIPLPKDLAFTRNESQSEDGTVSMSSVFTKLSSR</sequence>
<evidence type="ECO:0000256" key="14">
    <source>
        <dbReference type="ARBA" id="ARBA00023180"/>
    </source>
</evidence>
<dbReference type="Gene3D" id="1.10.510.10">
    <property type="entry name" value="Transferase(Phosphotransferase) domain 1"/>
    <property type="match status" value="1"/>
</dbReference>
<keyword evidence="8 15" id="KW-0547">Nucleotide-binding</keyword>
<evidence type="ECO:0000256" key="5">
    <source>
        <dbReference type="ARBA" id="ARBA00022692"/>
    </source>
</evidence>
<dbReference type="Pfam" id="PF01657">
    <property type="entry name" value="Stress-antifung"/>
    <property type="match status" value="2"/>
</dbReference>
<dbReference type="GO" id="GO:0016020">
    <property type="term" value="C:membrane"/>
    <property type="evidence" value="ECO:0007669"/>
    <property type="project" value="UniProtKB-SubCell"/>
</dbReference>
<evidence type="ECO:0000256" key="11">
    <source>
        <dbReference type="ARBA" id="ARBA00022989"/>
    </source>
</evidence>
<evidence type="ECO:0000256" key="12">
    <source>
        <dbReference type="ARBA" id="ARBA00023136"/>
    </source>
</evidence>
<accession>A0A3P6AVZ0</accession>
<dbReference type="InterPro" id="IPR011009">
    <property type="entry name" value="Kinase-like_dom_sf"/>
</dbReference>
<reference evidence="20" key="1">
    <citation type="submission" date="2018-11" db="EMBL/GenBank/DDBJ databases">
        <authorList>
            <consortium name="Genoscope - CEA"/>
            <person name="William W."/>
        </authorList>
    </citation>
    <scope>NUCLEOTIDE SEQUENCE</scope>
</reference>
<dbReference type="FunFam" id="1.10.510.10:FF:000343">
    <property type="entry name" value="Cysteine-rich receptor-like protein kinase 28"/>
    <property type="match status" value="1"/>
</dbReference>
<dbReference type="FunFam" id="3.30.430.20:FF:000007">
    <property type="entry name" value="Cysteine-rich receptor-like protein kinase 11"/>
    <property type="match status" value="1"/>
</dbReference>
<dbReference type="PANTHER" id="PTHR27002:SF452">
    <property type="entry name" value="PROTEIN KINASE DOMAIN-CONTAINING PROTEIN"/>
    <property type="match status" value="1"/>
</dbReference>
<dbReference type="GO" id="GO:0009737">
    <property type="term" value="P:response to abscisic acid"/>
    <property type="evidence" value="ECO:0007669"/>
    <property type="project" value="UniProtKB-ARBA"/>
</dbReference>
<dbReference type="InterPro" id="IPR000719">
    <property type="entry name" value="Prot_kinase_dom"/>
</dbReference>
<dbReference type="Gene3D" id="3.30.430.20">
    <property type="entry name" value="Gnk2 domain, C-X8-C-X2-C motif"/>
    <property type="match status" value="2"/>
</dbReference>
<evidence type="ECO:0000256" key="3">
    <source>
        <dbReference type="ARBA" id="ARBA00022553"/>
    </source>
</evidence>
<feature type="domain" description="Gnk2-homologous" evidence="19">
    <location>
        <begin position="145"/>
        <end position="251"/>
    </location>
</feature>
<name>A0A3P6AVZ0_BRACM</name>
<keyword evidence="14" id="KW-0325">Glycoprotein</keyword>
<evidence type="ECO:0000313" key="20">
    <source>
        <dbReference type="EMBL" id="VDC89850.1"/>
    </source>
</evidence>
<keyword evidence="5 16" id="KW-0812">Transmembrane</keyword>
<keyword evidence="3" id="KW-0597">Phosphoprotein</keyword>
<evidence type="ECO:0000256" key="17">
    <source>
        <dbReference type="SAM" id="SignalP"/>
    </source>
</evidence>
<evidence type="ECO:0000256" key="1">
    <source>
        <dbReference type="ARBA" id="ARBA00004167"/>
    </source>
</evidence>
<dbReference type="SMART" id="SM00220">
    <property type="entry name" value="S_TKc"/>
    <property type="match status" value="1"/>
</dbReference>
<dbReference type="SUPFAM" id="SSF56112">
    <property type="entry name" value="Protein kinase-like (PK-like)"/>
    <property type="match status" value="1"/>
</dbReference>
<evidence type="ECO:0000256" key="7">
    <source>
        <dbReference type="ARBA" id="ARBA00022737"/>
    </source>
</evidence>
<keyword evidence="4" id="KW-0808">Transferase</keyword>
<dbReference type="Pfam" id="PF00069">
    <property type="entry name" value="Pkinase"/>
    <property type="match status" value="1"/>
</dbReference>